<sequence length="153" mass="16917">MERAQREGVRHLHLPCAKGTPRAAYDAELTRVLRDEGVDVVMLVGFMRIMSPEFCQDWEGCCINVHPSLLPKHAGGMDLEVHRAVLEAGETETGCTVHLVTEEVDGGACVVQRRVRVEPGDTPEDLKARVQAEEGPALVEAVQLLGSRRRRLQ</sequence>
<dbReference type="AlphaFoldDB" id="A0A7S0FL67"/>
<evidence type="ECO:0000256" key="3">
    <source>
        <dbReference type="ARBA" id="ARBA00022679"/>
    </source>
</evidence>
<gene>
    <name evidence="10" type="ORF">PBAH0796_LOCUS18986</name>
</gene>
<dbReference type="GO" id="GO:0006189">
    <property type="term" value="P:'de novo' IMP biosynthetic process"/>
    <property type="evidence" value="ECO:0007669"/>
    <property type="project" value="TreeGrafter"/>
</dbReference>
<dbReference type="InterPro" id="IPR001555">
    <property type="entry name" value="GART_AS"/>
</dbReference>
<evidence type="ECO:0000256" key="1">
    <source>
        <dbReference type="ARBA" id="ARBA00005054"/>
    </source>
</evidence>
<proteinExistence type="inferred from homology"/>
<dbReference type="PROSITE" id="PS00373">
    <property type="entry name" value="GART"/>
    <property type="match status" value="1"/>
</dbReference>
<comment type="catalytic activity">
    <reaction evidence="8">
        <text>N(1)-(5-phospho-beta-D-ribosyl)glycinamide + (6R)-10-formyltetrahydrofolate = N(2)-formyl-N(1)-(5-phospho-beta-D-ribosyl)glycinamide + (6S)-5,6,7,8-tetrahydrofolate + H(+)</text>
        <dbReference type="Rhea" id="RHEA:15053"/>
        <dbReference type="ChEBI" id="CHEBI:15378"/>
        <dbReference type="ChEBI" id="CHEBI:57453"/>
        <dbReference type="ChEBI" id="CHEBI:143788"/>
        <dbReference type="ChEBI" id="CHEBI:147286"/>
        <dbReference type="ChEBI" id="CHEBI:195366"/>
        <dbReference type="EC" id="2.1.2.2"/>
    </reaction>
</comment>
<evidence type="ECO:0000259" key="9">
    <source>
        <dbReference type="Pfam" id="PF00551"/>
    </source>
</evidence>
<dbReference type="Pfam" id="PF00551">
    <property type="entry name" value="Formyl_trans_N"/>
    <property type="match status" value="1"/>
</dbReference>
<dbReference type="InterPro" id="IPR002376">
    <property type="entry name" value="Formyl_transf_N"/>
</dbReference>
<evidence type="ECO:0000313" key="10">
    <source>
        <dbReference type="EMBL" id="CAD8368666.1"/>
    </source>
</evidence>
<dbReference type="GO" id="GO:0005829">
    <property type="term" value="C:cytosol"/>
    <property type="evidence" value="ECO:0007669"/>
    <property type="project" value="TreeGrafter"/>
</dbReference>
<dbReference type="PANTHER" id="PTHR43369:SF2">
    <property type="entry name" value="PHOSPHORIBOSYLGLYCINAMIDE FORMYLTRANSFERASE"/>
    <property type="match status" value="1"/>
</dbReference>
<evidence type="ECO:0000256" key="8">
    <source>
        <dbReference type="ARBA" id="ARBA00047664"/>
    </source>
</evidence>
<accession>A0A7S0FL67</accession>
<evidence type="ECO:0000256" key="4">
    <source>
        <dbReference type="ARBA" id="ARBA00022755"/>
    </source>
</evidence>
<dbReference type="InterPro" id="IPR036477">
    <property type="entry name" value="Formyl_transf_N_sf"/>
</dbReference>
<evidence type="ECO:0000256" key="7">
    <source>
        <dbReference type="ARBA" id="ARBA00041682"/>
    </source>
</evidence>
<protein>
    <recommendedName>
        <fullName evidence="2">phosphoribosylglycinamide formyltransferase 1</fullName>
        <ecNumber evidence="2">2.1.2.2</ecNumber>
    </recommendedName>
    <alternativeName>
        <fullName evidence="7">5'-phosphoribosylglycinamide transformylase</fullName>
    </alternativeName>
    <alternativeName>
        <fullName evidence="6">GAR transformylase</fullName>
    </alternativeName>
</protein>
<dbReference type="EMBL" id="HBEG01031075">
    <property type="protein sequence ID" value="CAD8368666.1"/>
    <property type="molecule type" value="Transcribed_RNA"/>
</dbReference>
<keyword evidence="3" id="KW-0808">Transferase</keyword>
<organism evidence="10">
    <name type="scientific">Pyrodinium bahamense</name>
    <dbReference type="NCBI Taxonomy" id="73915"/>
    <lineage>
        <taxon>Eukaryota</taxon>
        <taxon>Sar</taxon>
        <taxon>Alveolata</taxon>
        <taxon>Dinophyceae</taxon>
        <taxon>Gonyaulacales</taxon>
        <taxon>Pyrocystaceae</taxon>
        <taxon>Pyrodinium</taxon>
    </lineage>
</organism>
<dbReference type="PANTHER" id="PTHR43369">
    <property type="entry name" value="PHOSPHORIBOSYLGLYCINAMIDE FORMYLTRANSFERASE"/>
    <property type="match status" value="1"/>
</dbReference>
<dbReference type="GO" id="GO:0004644">
    <property type="term" value="F:phosphoribosylglycinamide formyltransferase activity"/>
    <property type="evidence" value="ECO:0007669"/>
    <property type="project" value="UniProtKB-EC"/>
</dbReference>
<feature type="domain" description="Formyl transferase N-terminal" evidence="9">
    <location>
        <begin position="7"/>
        <end position="142"/>
    </location>
</feature>
<dbReference type="SUPFAM" id="SSF53328">
    <property type="entry name" value="Formyltransferase"/>
    <property type="match status" value="1"/>
</dbReference>
<evidence type="ECO:0000256" key="5">
    <source>
        <dbReference type="ARBA" id="ARBA00038440"/>
    </source>
</evidence>
<evidence type="ECO:0000256" key="2">
    <source>
        <dbReference type="ARBA" id="ARBA00012254"/>
    </source>
</evidence>
<dbReference type="Gene3D" id="3.40.50.170">
    <property type="entry name" value="Formyl transferase, N-terminal domain"/>
    <property type="match status" value="1"/>
</dbReference>
<evidence type="ECO:0000256" key="6">
    <source>
        <dbReference type="ARBA" id="ARBA00041324"/>
    </source>
</evidence>
<comment type="pathway">
    <text evidence="1">Purine metabolism; IMP biosynthesis via de novo pathway; N(2)-formyl-N(1)-(5-phospho-D-ribosyl)glycinamide from N(1)-(5-phospho-D-ribosyl)glycinamide (10-formyl THF route): step 1/1.</text>
</comment>
<name>A0A7S0FL67_9DINO</name>
<comment type="similarity">
    <text evidence="5">Belongs to the GART family.</text>
</comment>
<dbReference type="EC" id="2.1.2.2" evidence="2"/>
<keyword evidence="4" id="KW-0658">Purine biosynthesis</keyword>
<reference evidence="10" key="1">
    <citation type="submission" date="2021-01" db="EMBL/GenBank/DDBJ databases">
        <authorList>
            <person name="Corre E."/>
            <person name="Pelletier E."/>
            <person name="Niang G."/>
            <person name="Scheremetjew M."/>
            <person name="Finn R."/>
            <person name="Kale V."/>
            <person name="Holt S."/>
            <person name="Cochrane G."/>
            <person name="Meng A."/>
            <person name="Brown T."/>
            <person name="Cohen L."/>
        </authorList>
    </citation>
    <scope>NUCLEOTIDE SEQUENCE</scope>
    <source>
        <strain evidence="10">Pbaha01</strain>
    </source>
</reference>